<dbReference type="InterPro" id="IPR027417">
    <property type="entry name" value="P-loop_NTPase"/>
</dbReference>
<dbReference type="InterPro" id="IPR011990">
    <property type="entry name" value="TPR-like_helical_dom_sf"/>
</dbReference>
<keyword evidence="3" id="KW-0645">Protease</keyword>
<dbReference type="Proteomes" id="UP000027222">
    <property type="component" value="Unassembled WGS sequence"/>
</dbReference>
<evidence type="ECO:0000256" key="1">
    <source>
        <dbReference type="ARBA" id="ARBA00022703"/>
    </source>
</evidence>
<dbReference type="Pfam" id="PF00656">
    <property type="entry name" value="Peptidase_C14"/>
    <property type="match status" value="1"/>
</dbReference>
<protein>
    <recommendedName>
        <fullName evidence="5">NACHT domain-containing protein</fullName>
    </recommendedName>
</protein>
<proteinExistence type="predicted"/>
<evidence type="ECO:0000259" key="5">
    <source>
        <dbReference type="PROSITE" id="PS50837"/>
    </source>
</evidence>
<dbReference type="HOGENOM" id="CLU_002195_0_0_1"/>
<dbReference type="Gene3D" id="3.40.50.300">
    <property type="entry name" value="P-loop containing nucleotide triphosphate hydrolases"/>
    <property type="match status" value="1"/>
</dbReference>
<evidence type="ECO:0000256" key="3">
    <source>
        <dbReference type="ARBA" id="ARBA00022807"/>
    </source>
</evidence>
<gene>
    <name evidence="6" type="ORF">GALMADRAFT_232021</name>
</gene>
<dbReference type="PANTHER" id="PTHR10039:SF5">
    <property type="entry name" value="NACHT DOMAIN-CONTAINING PROTEIN"/>
    <property type="match status" value="1"/>
</dbReference>
<keyword evidence="2" id="KW-0677">Repeat</keyword>
<dbReference type="InterPro" id="IPR007111">
    <property type="entry name" value="NACHT_NTPase"/>
</dbReference>
<dbReference type="Gene3D" id="3.40.50.1460">
    <property type="match status" value="1"/>
</dbReference>
<dbReference type="Gene3D" id="1.25.40.10">
    <property type="entry name" value="Tetratricopeptide repeat domain"/>
    <property type="match status" value="1"/>
</dbReference>
<dbReference type="SUPFAM" id="SSF52540">
    <property type="entry name" value="P-loop containing nucleoside triphosphate hydrolases"/>
    <property type="match status" value="1"/>
</dbReference>
<dbReference type="InterPro" id="IPR056884">
    <property type="entry name" value="NPHP3-like_N"/>
</dbReference>
<name>A0A067S9R6_GALM3</name>
<dbReference type="InterPro" id="IPR059179">
    <property type="entry name" value="MLKL-like_MCAfunc"/>
</dbReference>
<feature type="domain" description="NACHT" evidence="5">
    <location>
        <begin position="423"/>
        <end position="559"/>
    </location>
</feature>
<sequence>MDWLKQAKDKAKEARNKVKESISRSHSPEPSIHNPDYEADSPEGRLVVPKATHHAPTDSDSTSPIVLTPSNSTNLVVQDAVPMITIEAVERDTEPLGPPKTPFNQIANRNPQHDIAVLHVAFVLGSSRALQVLTLRVLDLSSNPFFKKVAEPCIQFTIQLIEALDAKVDGVEEAIAMFLKTMEDAVSKKSLETQMPAHRITDSIALIKATYPNITRTVEEKHSNRFSTIASGVLGVALPMLDIIKEGSSMIPVPMVQPLIGVVAGFLKAADQASNNFECMRWLSATVAEYVVRIALVCPQEMEERWSQAVNTLQQKLSGIVQQAEEFSRRSIFSRFLQQDRDEDDIVRIKENLRAAMDIFNAEVALNIKLDLDTISRKIDNILLDKLERLPSHSDSNDQYFSDSRKQEIQETLRWIEDASGKRFLWIHGAAGVGKSTFARELLGHLKREGILATFASFVIGIDSKPKELVRMMARELCSLHPGCQPAIARAVTDCFGEHEHLIKYLTHFLVRPITSLAYAGPPVIILDALDEYAYQQEFLKDLFQVDLPTNLKIIMTSRYTEDIQSIAGDAALPRELTPVSNAICRDYFVDKFQHIDWEGHEPESFMFDKLVELADGLLIWAATVCTLVSTPSPDKPPIEILDEILSSSFVLIREVRMETLYRMALERLFPDDKLASKESRSKIFFSMAALKEPLPLKQFARLVGVRAPFVKDTYSRSRALQTRGVFDDDTVKPAIKLFHASFIDFLGHDQARNVMVDNCTRFFFKPTSEPGVDGPKPLLFREAELYLGKHWVDHLREGPSEKRLKVLLEVTSDQLRLWVAWSFSRLVFLEEEDDYQPSPEVLQKLSIALLSAEGISYSPETLSHDLSTTQAVVANFRQALDYGGVEYCNLDFYTQNQDYIRRWAFVINGLAIGLQHIQRLSSELDQIPLNTAIDVLKNLVMTYPQDLQQNPSFLDNLGLALYSRFKLRWSRDDLERAIDFHMQAQNVYMKASRGYPISLVNLGRALDSRFNNFGSNPHDLKQAIAYHGQALQLFQLSDYPLQPCSLYALGNLYIQAHHSLVSDNSDYLAKAMSSFCAATRFLPQSHAFRLHLARKARLLEVFQTVAQHMQRPGSNFRGIQLVEQDQHPHILIDLEEERVVFKISDPLLMMHDTHSPDTVNSKVDIVGLVIQVTAYFKSLQVNPAGFLQFLDLIYNEPDVITTRRHQARIPIKSQGEIKMTDPCRIFAVIIGIDEYNNDHVFDLRGAVSDARAIESYLKDELGVDKSLTQMLLNGEASRQRIIDTLIALRDNDDIQHGEAILIYYAGHGQEVPAPDGWATECVKNVIQSIIPQDFDEDKGIHLIPDRTFVRLIEDIMWKRGDNITVILDCCHSGSGTNIEDRGRTTLFQNYSLPLGLDKDIGFLSNSHANFSGSPGNGFAAVSSSHVLLAACSAKELAHESNGQGQFTRSLVDALQEVSPDQITYVQLVDRLLSVPGQHPQLEGNNKHRIVFNSKAAFRVHDSFTVCLDKFGRYILDAGMAHGVYDGAEFTVYTGHDGHSEEPNFDVLVAEDLRPFQTLMRPLSGPGPLLGNPALAFQTRASMNAELRVFIPVEDSLIPALRAVPMTLDHDRYRITLVDNPSVADLALDREGDEIAFSFLDDFETPHDLTQSAFKVRADVDDLIPVFQDAAHYHYHLIRSQLSRFSNLRGQFELEFFKLGFSGEVDESSRRLLRCPSGENLIKDGVITLSLRDGINDLFGIRITNTGSVDLYPNIFYFDNSELSITQYYGSRCPSRFKVDSPLPKKGGTLNLGFGNGTKTSYKFNIPRGQDVAVGFLKCFLSNSPIDLSSIATSPSKIVQNPPSELTRRMRLDPSLPTWDCICIPVVQHRVK</sequence>
<evidence type="ECO:0000256" key="2">
    <source>
        <dbReference type="ARBA" id="ARBA00022737"/>
    </source>
</evidence>
<feature type="compositionally biased region" description="Basic and acidic residues" evidence="4">
    <location>
        <begin position="1"/>
        <end position="27"/>
    </location>
</feature>
<dbReference type="SUPFAM" id="SSF52129">
    <property type="entry name" value="Caspase-like"/>
    <property type="match status" value="1"/>
</dbReference>
<dbReference type="GO" id="GO:0004197">
    <property type="term" value="F:cysteine-type endopeptidase activity"/>
    <property type="evidence" value="ECO:0007669"/>
    <property type="project" value="InterPro"/>
</dbReference>
<dbReference type="PROSITE" id="PS50837">
    <property type="entry name" value="NACHT"/>
    <property type="match status" value="1"/>
</dbReference>
<dbReference type="CDD" id="cd21037">
    <property type="entry name" value="MLKL_NTD"/>
    <property type="match status" value="1"/>
</dbReference>
<evidence type="ECO:0000313" key="7">
    <source>
        <dbReference type="Proteomes" id="UP000027222"/>
    </source>
</evidence>
<dbReference type="Pfam" id="PF24883">
    <property type="entry name" value="NPHP3_N"/>
    <property type="match status" value="1"/>
</dbReference>
<evidence type="ECO:0000313" key="6">
    <source>
        <dbReference type="EMBL" id="KDR67586.1"/>
    </source>
</evidence>
<dbReference type="EMBL" id="KL142414">
    <property type="protein sequence ID" value="KDR67586.1"/>
    <property type="molecule type" value="Genomic_DNA"/>
</dbReference>
<reference evidence="7" key="1">
    <citation type="journal article" date="2014" name="Proc. Natl. Acad. Sci. U.S.A.">
        <title>Extensive sampling of basidiomycete genomes demonstrates inadequacy of the white-rot/brown-rot paradigm for wood decay fungi.</title>
        <authorList>
            <person name="Riley R."/>
            <person name="Salamov A.A."/>
            <person name="Brown D.W."/>
            <person name="Nagy L.G."/>
            <person name="Floudas D."/>
            <person name="Held B.W."/>
            <person name="Levasseur A."/>
            <person name="Lombard V."/>
            <person name="Morin E."/>
            <person name="Otillar R."/>
            <person name="Lindquist E.A."/>
            <person name="Sun H."/>
            <person name="LaButti K.M."/>
            <person name="Schmutz J."/>
            <person name="Jabbour D."/>
            <person name="Luo H."/>
            <person name="Baker S.E."/>
            <person name="Pisabarro A.G."/>
            <person name="Walton J.D."/>
            <person name="Blanchette R.A."/>
            <person name="Henrissat B."/>
            <person name="Martin F."/>
            <person name="Cullen D."/>
            <person name="Hibbett D.S."/>
            <person name="Grigoriev I.V."/>
        </authorList>
    </citation>
    <scope>NUCLEOTIDE SEQUENCE [LARGE SCALE GENOMIC DNA]</scope>
    <source>
        <strain evidence="7">CBS 339.88</strain>
    </source>
</reference>
<keyword evidence="7" id="KW-1185">Reference proteome</keyword>
<dbReference type="PANTHER" id="PTHR10039">
    <property type="entry name" value="AMELOGENIN"/>
    <property type="match status" value="1"/>
</dbReference>
<dbReference type="GO" id="GO:0006508">
    <property type="term" value="P:proteolysis"/>
    <property type="evidence" value="ECO:0007669"/>
    <property type="project" value="InterPro"/>
</dbReference>
<organism evidence="6 7">
    <name type="scientific">Galerina marginata (strain CBS 339.88)</name>
    <dbReference type="NCBI Taxonomy" id="685588"/>
    <lineage>
        <taxon>Eukaryota</taxon>
        <taxon>Fungi</taxon>
        <taxon>Dikarya</taxon>
        <taxon>Basidiomycota</taxon>
        <taxon>Agaricomycotina</taxon>
        <taxon>Agaricomycetes</taxon>
        <taxon>Agaricomycetidae</taxon>
        <taxon>Agaricales</taxon>
        <taxon>Agaricineae</taxon>
        <taxon>Strophariaceae</taxon>
        <taxon>Galerina</taxon>
    </lineage>
</organism>
<dbReference type="GO" id="GO:0006915">
    <property type="term" value="P:apoptotic process"/>
    <property type="evidence" value="ECO:0007669"/>
    <property type="project" value="UniProtKB-KW"/>
</dbReference>
<evidence type="ECO:0000256" key="4">
    <source>
        <dbReference type="SAM" id="MobiDB-lite"/>
    </source>
</evidence>
<keyword evidence="1" id="KW-0053">Apoptosis</keyword>
<dbReference type="InterPro" id="IPR011600">
    <property type="entry name" value="Pept_C14_caspase"/>
</dbReference>
<dbReference type="InterPro" id="IPR029030">
    <property type="entry name" value="Caspase-like_dom_sf"/>
</dbReference>
<accession>A0A067S9R6</accession>
<keyword evidence="3" id="KW-0788">Thiol protease</keyword>
<keyword evidence="3" id="KW-0378">Hydrolase</keyword>
<feature type="region of interest" description="Disordered" evidence="4">
    <location>
        <begin position="1"/>
        <end position="44"/>
    </location>
</feature>
<dbReference type="OrthoDB" id="3223806at2759"/>